<evidence type="ECO:0000256" key="5">
    <source>
        <dbReference type="ARBA" id="ARBA00022617"/>
    </source>
</evidence>
<keyword evidence="15" id="KW-1133">Transmembrane helix</keyword>
<dbReference type="Proteomes" id="UP000007266">
    <property type="component" value="Unassembled WGS sequence"/>
</dbReference>
<accession>D7EJ99</accession>
<evidence type="ECO:0000256" key="7">
    <source>
        <dbReference type="ARBA" id="ARBA00022824"/>
    </source>
</evidence>
<keyword evidence="7" id="KW-0256">Endoplasmic reticulum</keyword>
<evidence type="ECO:0000256" key="1">
    <source>
        <dbReference type="ARBA" id="ARBA00001971"/>
    </source>
</evidence>
<evidence type="ECO:0000256" key="2">
    <source>
        <dbReference type="ARBA" id="ARBA00004174"/>
    </source>
</evidence>
<dbReference type="InterPro" id="IPR017972">
    <property type="entry name" value="Cyt_P450_CS"/>
</dbReference>
<dbReference type="eggNOG" id="KOG0158">
    <property type="taxonomic scope" value="Eukaryota"/>
</dbReference>
<evidence type="ECO:0000256" key="15">
    <source>
        <dbReference type="SAM" id="Phobius"/>
    </source>
</evidence>
<dbReference type="InterPro" id="IPR050476">
    <property type="entry name" value="Insect_CytP450_Detox"/>
</dbReference>
<keyword evidence="6 13" id="KW-0479">Metal-binding</keyword>
<dbReference type="InterPro" id="IPR036396">
    <property type="entry name" value="Cyt_P450_sf"/>
</dbReference>
<dbReference type="SUPFAM" id="SSF48264">
    <property type="entry name" value="Cytochrome P450"/>
    <property type="match status" value="1"/>
</dbReference>
<evidence type="ECO:0000256" key="4">
    <source>
        <dbReference type="ARBA" id="ARBA00010617"/>
    </source>
</evidence>
<dbReference type="Pfam" id="PF00067">
    <property type="entry name" value="p450"/>
    <property type="match status" value="1"/>
</dbReference>
<keyword evidence="11 14" id="KW-0503">Monooxygenase</keyword>
<keyword evidence="9 14" id="KW-0560">Oxidoreductase</keyword>
<feature type="binding site" description="axial binding residue" evidence="13">
    <location>
        <position position="438"/>
    </location>
    <ligand>
        <name>heme</name>
        <dbReference type="ChEBI" id="CHEBI:30413"/>
    </ligand>
    <ligandPart>
        <name>Fe</name>
        <dbReference type="ChEBI" id="CHEBI:18248"/>
    </ligandPart>
</feature>
<reference evidence="16 17" key="1">
    <citation type="journal article" date="2008" name="Nature">
        <title>The genome of the model beetle and pest Tribolium castaneum.</title>
        <authorList>
            <consortium name="Tribolium Genome Sequencing Consortium"/>
            <person name="Richards S."/>
            <person name="Gibbs R.A."/>
            <person name="Weinstock G.M."/>
            <person name="Brown S.J."/>
            <person name="Denell R."/>
            <person name="Beeman R.W."/>
            <person name="Gibbs R."/>
            <person name="Beeman R.W."/>
            <person name="Brown S.J."/>
            <person name="Bucher G."/>
            <person name="Friedrich M."/>
            <person name="Grimmelikhuijzen C.J."/>
            <person name="Klingler M."/>
            <person name="Lorenzen M."/>
            <person name="Richards S."/>
            <person name="Roth S."/>
            <person name="Schroder R."/>
            <person name="Tautz D."/>
            <person name="Zdobnov E.M."/>
            <person name="Muzny D."/>
            <person name="Gibbs R.A."/>
            <person name="Weinstock G.M."/>
            <person name="Attaway T."/>
            <person name="Bell S."/>
            <person name="Buhay C.J."/>
            <person name="Chandrabose M.N."/>
            <person name="Chavez D."/>
            <person name="Clerk-Blankenburg K.P."/>
            <person name="Cree A."/>
            <person name="Dao M."/>
            <person name="Davis C."/>
            <person name="Chacko J."/>
            <person name="Dinh H."/>
            <person name="Dugan-Rocha S."/>
            <person name="Fowler G."/>
            <person name="Garner T.T."/>
            <person name="Garnes J."/>
            <person name="Gnirke A."/>
            <person name="Hawes A."/>
            <person name="Hernandez J."/>
            <person name="Hines S."/>
            <person name="Holder M."/>
            <person name="Hume J."/>
            <person name="Jhangiani S.N."/>
            <person name="Joshi V."/>
            <person name="Khan Z.M."/>
            <person name="Jackson L."/>
            <person name="Kovar C."/>
            <person name="Kowis A."/>
            <person name="Lee S."/>
            <person name="Lewis L.R."/>
            <person name="Margolis J."/>
            <person name="Morgan M."/>
            <person name="Nazareth L.V."/>
            <person name="Nguyen N."/>
            <person name="Okwuonu G."/>
            <person name="Parker D."/>
            <person name="Richards S."/>
            <person name="Ruiz S.J."/>
            <person name="Santibanez J."/>
            <person name="Savard J."/>
            <person name="Scherer S.E."/>
            <person name="Schneider B."/>
            <person name="Sodergren E."/>
            <person name="Tautz D."/>
            <person name="Vattahil S."/>
            <person name="Villasana D."/>
            <person name="White C.S."/>
            <person name="Wright R."/>
            <person name="Park Y."/>
            <person name="Beeman R.W."/>
            <person name="Lord J."/>
            <person name="Oppert B."/>
            <person name="Lorenzen M."/>
            <person name="Brown S."/>
            <person name="Wang L."/>
            <person name="Savard J."/>
            <person name="Tautz D."/>
            <person name="Richards S."/>
            <person name="Weinstock G."/>
            <person name="Gibbs R.A."/>
            <person name="Liu Y."/>
            <person name="Worley K."/>
            <person name="Weinstock G."/>
            <person name="Elsik C.G."/>
            <person name="Reese J.T."/>
            <person name="Elhaik E."/>
            <person name="Landan G."/>
            <person name="Graur D."/>
            <person name="Arensburger P."/>
            <person name="Atkinson P."/>
            <person name="Beeman R.W."/>
            <person name="Beidler J."/>
            <person name="Brown S.J."/>
            <person name="Demuth J.P."/>
            <person name="Drury D.W."/>
            <person name="Du Y.Z."/>
            <person name="Fujiwara H."/>
            <person name="Lorenzen M."/>
            <person name="Maselli V."/>
            <person name="Osanai M."/>
            <person name="Park Y."/>
            <person name="Robertson H.M."/>
            <person name="Tu Z."/>
            <person name="Wang J.J."/>
            <person name="Wang S."/>
            <person name="Richards S."/>
            <person name="Song H."/>
            <person name="Zhang L."/>
            <person name="Sodergren E."/>
            <person name="Werner D."/>
            <person name="Stanke M."/>
            <person name="Morgenstern B."/>
            <person name="Solovyev V."/>
            <person name="Kosarev P."/>
            <person name="Brown G."/>
            <person name="Chen H.C."/>
            <person name="Ermolaeva O."/>
            <person name="Hlavina W."/>
            <person name="Kapustin Y."/>
            <person name="Kiryutin B."/>
            <person name="Kitts P."/>
            <person name="Maglott D."/>
            <person name="Pruitt K."/>
            <person name="Sapojnikov V."/>
            <person name="Souvorov A."/>
            <person name="Mackey A.J."/>
            <person name="Waterhouse R.M."/>
            <person name="Wyder S."/>
            <person name="Zdobnov E.M."/>
            <person name="Zdobnov E.M."/>
            <person name="Wyder S."/>
            <person name="Kriventseva E.V."/>
            <person name="Kadowaki T."/>
            <person name="Bork P."/>
            <person name="Aranda M."/>
            <person name="Bao R."/>
            <person name="Beermann A."/>
            <person name="Berns N."/>
            <person name="Bolognesi R."/>
            <person name="Bonneton F."/>
            <person name="Bopp D."/>
            <person name="Brown S.J."/>
            <person name="Bucher G."/>
            <person name="Butts T."/>
            <person name="Chaumot A."/>
            <person name="Denell R.E."/>
            <person name="Ferrier D.E."/>
            <person name="Friedrich M."/>
            <person name="Gordon C.M."/>
            <person name="Jindra M."/>
            <person name="Klingler M."/>
            <person name="Lan Q."/>
            <person name="Lattorff H.M."/>
            <person name="Laudet V."/>
            <person name="von Levetsow C."/>
            <person name="Liu Z."/>
            <person name="Lutz R."/>
            <person name="Lynch J.A."/>
            <person name="da Fonseca R.N."/>
            <person name="Posnien N."/>
            <person name="Reuter R."/>
            <person name="Roth S."/>
            <person name="Savard J."/>
            <person name="Schinko J.B."/>
            <person name="Schmitt C."/>
            <person name="Schoppmeier M."/>
            <person name="Schroder R."/>
            <person name="Shippy T.D."/>
            <person name="Simonnet F."/>
            <person name="Marques-Souza H."/>
            <person name="Tautz D."/>
            <person name="Tomoyasu Y."/>
            <person name="Trauner J."/>
            <person name="Van der Zee M."/>
            <person name="Vervoort M."/>
            <person name="Wittkopp N."/>
            <person name="Wimmer E.A."/>
            <person name="Yang X."/>
            <person name="Jones A.K."/>
            <person name="Sattelle D.B."/>
            <person name="Ebert P.R."/>
            <person name="Nelson D."/>
            <person name="Scott J.G."/>
            <person name="Beeman R.W."/>
            <person name="Muthukrishnan S."/>
            <person name="Kramer K.J."/>
            <person name="Arakane Y."/>
            <person name="Beeman R.W."/>
            <person name="Zhu Q."/>
            <person name="Hogenkamp D."/>
            <person name="Dixit R."/>
            <person name="Oppert B."/>
            <person name="Jiang H."/>
            <person name="Zou Z."/>
            <person name="Marshall J."/>
            <person name="Elpidina E."/>
            <person name="Vinokurov K."/>
            <person name="Oppert C."/>
            <person name="Zou Z."/>
            <person name="Evans J."/>
            <person name="Lu Z."/>
            <person name="Zhao P."/>
            <person name="Sumathipala N."/>
            <person name="Altincicek B."/>
            <person name="Vilcinskas A."/>
            <person name="Williams M."/>
            <person name="Hultmark D."/>
            <person name="Hetru C."/>
            <person name="Jiang H."/>
            <person name="Grimmelikhuijzen C.J."/>
            <person name="Hauser F."/>
            <person name="Cazzamali G."/>
            <person name="Williamson M."/>
            <person name="Park Y."/>
            <person name="Li B."/>
            <person name="Tanaka Y."/>
            <person name="Predel R."/>
            <person name="Neupert S."/>
            <person name="Schachtner J."/>
            <person name="Verleyen P."/>
            <person name="Raible F."/>
            <person name="Bork P."/>
            <person name="Friedrich M."/>
            <person name="Walden K.K."/>
            <person name="Robertson H.M."/>
            <person name="Angeli S."/>
            <person name="Foret S."/>
            <person name="Bucher G."/>
            <person name="Schuetz S."/>
            <person name="Maleszka R."/>
            <person name="Wimmer E.A."/>
            <person name="Beeman R.W."/>
            <person name="Lorenzen M."/>
            <person name="Tomoyasu Y."/>
            <person name="Miller S.C."/>
            <person name="Grossmann D."/>
            <person name="Bucher G."/>
        </authorList>
    </citation>
    <scope>NUCLEOTIDE SEQUENCE [LARGE SCALE GENOMIC DNA]</scope>
    <source>
        <strain evidence="16 17">Georgia GA2</strain>
    </source>
</reference>
<name>D7EJ99_TRICA</name>
<protein>
    <submittedName>
        <fullName evidence="16">Cytochrome P450 6BR1</fullName>
    </submittedName>
</protein>
<evidence type="ECO:0000256" key="8">
    <source>
        <dbReference type="ARBA" id="ARBA00022848"/>
    </source>
</evidence>
<evidence type="ECO:0000256" key="13">
    <source>
        <dbReference type="PIRSR" id="PIRSR602401-1"/>
    </source>
</evidence>
<dbReference type="CDD" id="cd11056">
    <property type="entry name" value="CYP6-like"/>
    <property type="match status" value="1"/>
</dbReference>
<dbReference type="PRINTS" id="PR00385">
    <property type="entry name" value="P450"/>
</dbReference>
<dbReference type="GO" id="GO:0016705">
    <property type="term" value="F:oxidoreductase activity, acting on paired donors, with incorporation or reduction of molecular oxygen"/>
    <property type="evidence" value="ECO:0007669"/>
    <property type="project" value="InterPro"/>
</dbReference>
<dbReference type="OrthoDB" id="2789670at2759"/>
<dbReference type="InterPro" id="IPR002401">
    <property type="entry name" value="Cyt_P450_E_grp-I"/>
</dbReference>
<keyword evidence="17" id="KW-1185">Reference proteome</keyword>
<dbReference type="PRINTS" id="PR00463">
    <property type="entry name" value="EP450I"/>
</dbReference>
<dbReference type="PROSITE" id="PS00086">
    <property type="entry name" value="CYTOCHROME_P450"/>
    <property type="match status" value="1"/>
</dbReference>
<evidence type="ECO:0000256" key="9">
    <source>
        <dbReference type="ARBA" id="ARBA00023002"/>
    </source>
</evidence>
<keyword evidence="15" id="KW-0812">Transmembrane</keyword>
<comment type="similarity">
    <text evidence="4 14">Belongs to the cytochrome P450 family.</text>
</comment>
<dbReference type="PANTHER" id="PTHR24292">
    <property type="entry name" value="CYTOCHROME P450"/>
    <property type="match status" value="1"/>
</dbReference>
<evidence type="ECO:0000313" key="16">
    <source>
        <dbReference type="EMBL" id="EFA12629.1"/>
    </source>
</evidence>
<organism evidence="16 17">
    <name type="scientific">Tribolium castaneum</name>
    <name type="common">Red flour beetle</name>
    <dbReference type="NCBI Taxonomy" id="7070"/>
    <lineage>
        <taxon>Eukaryota</taxon>
        <taxon>Metazoa</taxon>
        <taxon>Ecdysozoa</taxon>
        <taxon>Arthropoda</taxon>
        <taxon>Hexapoda</taxon>
        <taxon>Insecta</taxon>
        <taxon>Pterygota</taxon>
        <taxon>Neoptera</taxon>
        <taxon>Endopterygota</taxon>
        <taxon>Coleoptera</taxon>
        <taxon>Polyphaga</taxon>
        <taxon>Cucujiformia</taxon>
        <taxon>Tenebrionidae</taxon>
        <taxon>Tenebrionidae incertae sedis</taxon>
        <taxon>Tribolium</taxon>
    </lineage>
</organism>
<dbReference type="AlphaFoldDB" id="D7EJ99"/>
<dbReference type="GO" id="GO:0005506">
    <property type="term" value="F:iron ion binding"/>
    <property type="evidence" value="ECO:0007669"/>
    <property type="project" value="InterPro"/>
</dbReference>
<keyword evidence="10 13" id="KW-0408">Iron</keyword>
<sequence length="494" mass="57407">MNIPSPYFEILGTVLALLVAIIFYYHHAFQFWARKNIPFIPPRFPLGNTNVVLPRGLTIGLLSKTFYDYFKQRGHKIGGVFLVTEPNLMILDPDYIKNILLKDFHHFVDRGFYFNEKTDPISANLFTIDGDQWRNLRTKLTPTFTSSKMKIMFQTVKNCCNNMLEAIASNTDLDKDLKEFLGRYTVDVVGSCAFGIECNSFKHPDAEFRKMGLRAFHFSFLRSIRAFFIAYLPKLSRQMGLPSNNKDIREFFYKVVMETIQKREETQIKRNDFLQILMDLRKTEILSLDEVAAQVFLFFTAGFETSSSTMAMCLYEIAKEPEYQEKLRQEICEITNGEITYENLFEMKYLDQVFSETLRKYPPGQTLNRRCVKDYTLPGTSTIIEKGTPILISAIGVHRDPEYYPDPEKFDPERFSEENKKLRHPFVYLPFGDGPRNCIGMRFGTMQSKLGIASVVKNFKVSVSPITKRVELDPNTFLLNTIDKIYFRVEKIVK</sequence>
<comment type="subcellular location">
    <subcellularLocation>
        <location evidence="3">Endoplasmic reticulum membrane</location>
        <topology evidence="3">Peripheral membrane protein</topology>
    </subcellularLocation>
    <subcellularLocation>
        <location evidence="2">Microsome membrane</location>
        <topology evidence="2">Peripheral membrane protein</topology>
    </subcellularLocation>
</comment>
<dbReference type="Gene3D" id="1.10.630.10">
    <property type="entry name" value="Cytochrome P450"/>
    <property type="match status" value="1"/>
</dbReference>
<reference evidence="16 17" key="2">
    <citation type="journal article" date="2010" name="Nucleic Acids Res.">
        <title>BeetleBase in 2010: revisions to provide comprehensive genomic information for Tribolium castaneum.</title>
        <authorList>
            <person name="Kim H.S."/>
            <person name="Murphy T."/>
            <person name="Xia J."/>
            <person name="Caragea D."/>
            <person name="Park Y."/>
            <person name="Beeman R.W."/>
            <person name="Lorenzen M.D."/>
            <person name="Butcher S."/>
            <person name="Manak J.R."/>
            <person name="Brown S.J."/>
        </authorList>
    </citation>
    <scope>NUCLEOTIDE SEQUENCE [LARGE SCALE GENOMIC DNA]</scope>
    <source>
        <strain evidence="16 17">Georgia GA2</strain>
    </source>
</reference>
<dbReference type="GO" id="GO:0005789">
    <property type="term" value="C:endoplasmic reticulum membrane"/>
    <property type="evidence" value="ECO:0007669"/>
    <property type="project" value="UniProtKB-SubCell"/>
</dbReference>
<dbReference type="InterPro" id="IPR001128">
    <property type="entry name" value="Cyt_P450"/>
</dbReference>
<feature type="transmembrane region" description="Helical" evidence="15">
    <location>
        <begin position="6"/>
        <end position="25"/>
    </location>
</feature>
<dbReference type="OMA" id="NTERHAS"/>
<keyword evidence="8" id="KW-0492">Microsome</keyword>
<evidence type="ECO:0000256" key="6">
    <source>
        <dbReference type="ARBA" id="ARBA00022723"/>
    </source>
</evidence>
<dbReference type="FunFam" id="1.10.630.10:FF:000042">
    <property type="entry name" value="Cytochrome P450"/>
    <property type="match status" value="1"/>
</dbReference>
<dbReference type="PhylomeDB" id="D7EJ99"/>
<dbReference type="KEGG" id="tca:658388"/>
<dbReference type="HOGENOM" id="CLU_001570_5_2_1"/>
<evidence type="ECO:0000313" key="17">
    <source>
        <dbReference type="Proteomes" id="UP000007266"/>
    </source>
</evidence>
<keyword evidence="12 15" id="KW-0472">Membrane</keyword>
<comment type="cofactor">
    <cofactor evidence="1 13">
        <name>heme</name>
        <dbReference type="ChEBI" id="CHEBI:30413"/>
    </cofactor>
</comment>
<keyword evidence="5 13" id="KW-0349">Heme</keyword>
<dbReference type="SMR" id="D7EJ99"/>
<gene>
    <name evidence="16" type="primary">AUGUSTUS-3.0.2_10251</name>
    <name evidence="16" type="ORF">TcasGA2_TC010251</name>
</gene>
<evidence type="ECO:0000256" key="3">
    <source>
        <dbReference type="ARBA" id="ARBA00004406"/>
    </source>
</evidence>
<dbReference type="GO" id="GO:0020037">
    <property type="term" value="F:heme binding"/>
    <property type="evidence" value="ECO:0007669"/>
    <property type="project" value="InterPro"/>
</dbReference>
<evidence type="ECO:0000256" key="14">
    <source>
        <dbReference type="RuleBase" id="RU000461"/>
    </source>
</evidence>
<dbReference type="InParanoid" id="D7EJ99"/>
<proteinExistence type="inferred from homology"/>
<dbReference type="EMBL" id="KQ971889">
    <property type="protein sequence ID" value="EFA12629.1"/>
    <property type="molecule type" value="Genomic_DNA"/>
</dbReference>
<dbReference type="FunCoup" id="D7EJ99">
    <property type="interactions" value="249"/>
</dbReference>
<evidence type="ECO:0000256" key="12">
    <source>
        <dbReference type="ARBA" id="ARBA00023136"/>
    </source>
</evidence>
<dbReference type="GO" id="GO:0004497">
    <property type="term" value="F:monooxygenase activity"/>
    <property type="evidence" value="ECO:0007669"/>
    <property type="project" value="UniProtKB-KW"/>
</dbReference>
<evidence type="ECO:0000256" key="11">
    <source>
        <dbReference type="ARBA" id="ARBA00023033"/>
    </source>
</evidence>
<evidence type="ECO:0000256" key="10">
    <source>
        <dbReference type="ARBA" id="ARBA00023004"/>
    </source>
</evidence>
<dbReference type="PANTHER" id="PTHR24292:SF100">
    <property type="entry name" value="CYTOCHROME P450 6A16, ISOFORM B-RELATED"/>
    <property type="match status" value="1"/>
</dbReference>